<evidence type="ECO:0000259" key="11">
    <source>
        <dbReference type="PROSITE" id="PS50089"/>
    </source>
</evidence>
<comment type="caution">
    <text evidence="12">The sequence shown here is derived from an EMBL/GenBank/DDBJ whole genome shotgun (WGS) entry which is preliminary data.</text>
</comment>
<keyword evidence="8" id="KW-0862">Zinc</keyword>
<dbReference type="GO" id="GO:0043161">
    <property type="term" value="P:proteasome-mediated ubiquitin-dependent protein catabolic process"/>
    <property type="evidence" value="ECO:0007669"/>
    <property type="project" value="UniProtKB-ARBA"/>
</dbReference>
<reference evidence="12 13" key="1">
    <citation type="submission" date="2022-12" db="EMBL/GenBank/DDBJ databases">
        <title>Chromosome-scale assembly of the Ensete ventricosum genome.</title>
        <authorList>
            <person name="Dussert Y."/>
            <person name="Stocks J."/>
            <person name="Wendawek A."/>
            <person name="Woldeyes F."/>
            <person name="Nichols R.A."/>
            <person name="Borrell J.S."/>
        </authorList>
    </citation>
    <scope>NUCLEOTIDE SEQUENCE [LARGE SCALE GENOMIC DNA]</scope>
    <source>
        <strain evidence="13">cv. Maze</strain>
        <tissue evidence="12">Seeds</tissue>
    </source>
</reference>
<feature type="compositionally biased region" description="Polar residues" evidence="10">
    <location>
        <begin position="230"/>
        <end position="240"/>
    </location>
</feature>
<dbReference type="PANTHER" id="PTHR22937">
    <property type="entry name" value="E3 UBIQUITIN-PROTEIN LIGASE RNF165"/>
    <property type="match status" value="1"/>
</dbReference>
<evidence type="ECO:0000256" key="10">
    <source>
        <dbReference type="SAM" id="MobiDB-lite"/>
    </source>
</evidence>
<dbReference type="Gene3D" id="3.30.40.10">
    <property type="entry name" value="Zinc/RING finger domain, C3HC4 (zinc finger)"/>
    <property type="match status" value="1"/>
</dbReference>
<dbReference type="SMART" id="SM00184">
    <property type="entry name" value="RING"/>
    <property type="match status" value="1"/>
</dbReference>
<dbReference type="PANTHER" id="PTHR22937:SF213">
    <property type="entry name" value="RING-TYPE E3 UBIQUITIN TRANSFERASE"/>
    <property type="match status" value="1"/>
</dbReference>
<feature type="region of interest" description="Disordered" evidence="10">
    <location>
        <begin position="596"/>
        <end position="633"/>
    </location>
</feature>
<dbReference type="GO" id="GO:0008270">
    <property type="term" value="F:zinc ion binding"/>
    <property type="evidence" value="ECO:0007669"/>
    <property type="project" value="UniProtKB-KW"/>
</dbReference>
<evidence type="ECO:0000256" key="9">
    <source>
        <dbReference type="PROSITE-ProRule" id="PRU00175"/>
    </source>
</evidence>
<dbReference type="SUPFAM" id="SSF57850">
    <property type="entry name" value="RING/U-box"/>
    <property type="match status" value="1"/>
</dbReference>
<evidence type="ECO:0000256" key="4">
    <source>
        <dbReference type="ARBA" id="ARBA00022679"/>
    </source>
</evidence>
<feature type="domain" description="RING-type" evidence="11">
    <location>
        <begin position="792"/>
        <end position="833"/>
    </location>
</feature>
<protein>
    <recommendedName>
        <fullName evidence="3">RING-type E3 ubiquitin transferase</fullName>
        <ecNumber evidence="3">2.3.2.27</ecNumber>
    </recommendedName>
</protein>
<comment type="pathway">
    <text evidence="2">Protein modification; protein ubiquitination.</text>
</comment>
<evidence type="ECO:0000256" key="5">
    <source>
        <dbReference type="ARBA" id="ARBA00022723"/>
    </source>
</evidence>
<dbReference type="EMBL" id="JAQQAF010000005">
    <property type="protein sequence ID" value="KAJ8486398.1"/>
    <property type="molecule type" value="Genomic_DNA"/>
</dbReference>
<keyword evidence="5" id="KW-0479">Metal-binding</keyword>
<feature type="region of interest" description="Disordered" evidence="10">
    <location>
        <begin position="52"/>
        <end position="136"/>
    </location>
</feature>
<evidence type="ECO:0000256" key="3">
    <source>
        <dbReference type="ARBA" id="ARBA00012483"/>
    </source>
</evidence>
<accession>A0AAV8QZM0</accession>
<keyword evidence="6 9" id="KW-0863">Zinc-finger</keyword>
<comment type="catalytic activity">
    <reaction evidence="1">
        <text>S-ubiquitinyl-[E2 ubiquitin-conjugating enzyme]-L-cysteine + [acceptor protein]-L-lysine = [E2 ubiquitin-conjugating enzyme]-L-cysteine + N(6)-ubiquitinyl-[acceptor protein]-L-lysine.</text>
        <dbReference type="EC" id="2.3.2.27"/>
    </reaction>
</comment>
<dbReference type="GO" id="GO:0010228">
    <property type="term" value="P:vegetative to reproductive phase transition of meristem"/>
    <property type="evidence" value="ECO:0007669"/>
    <property type="project" value="UniProtKB-ARBA"/>
</dbReference>
<evidence type="ECO:0000256" key="2">
    <source>
        <dbReference type="ARBA" id="ARBA00004906"/>
    </source>
</evidence>
<sequence length="839" mass="92643">MHAVGAPTPALVALPPRPAAVSRSLERMPWRPPSMLLLPTRRANRGMAVRMAPEEEKMTRRSPLDFPIEWERPKPGRRPDIFPKFSPMKTPLPTPLPEDPPEEDEEEDEEVEKEEDPDKEEPEEPEVESEIRGEPQRRLLSGRSLRFLDLLARQSFLCSGSGEDFEFDRASSSSNSLMDQHLLWNNFFHSSVENQDLPNDSLSPNITNISCGDVAGQESASFNIWDPVGPSSSAPPLQQGSHDEVKLESSWTSSPIGNRAGGPRITGSRSEAANTISFENENTDLSRNYVNNGEALSQFLNLQGVRHNLGYNPEHVNMSRQVLESAHHPGVYNPGLGQHQHVSFTASSSRAIDFFANNNGGKREVAQCSSHKRKNIEGVHGECSASGSSNNFSEGVNHAEEEINARISTITRVPASDLHPFGSVAGNNETFQRNTRMRINHADPANTSVPNLWSQENIITRHNLWSAHQLSSPDVPSNPSSELRLVGGNLGSRRQHNVHTTPGLLPDLYPIPQSGVSTAEVGSSSSSPAIAVDGAAGVQNSSSVSNNISEQIYVLPANIRHSVRDQTNWGLTNGSTVLSGNALPASQVGTNLGIHQSQGTNWLPHQHRRRRVSEAPRRSVSSHAETRGRSMSLLPHHSHSSIVQDVGHHQSGAVSRGHQQTYIRSNMLHRQNDGALGIPLSMRTLVAAREARSRISEIRNVFDLIRRGDSLLLEDVLLFEQSVFPGGANLHDRHRDMRMDVDNMSYEELLALGERIGTVNTGLTEEKILSSLWQWKYVSVATQPSEEEVEPCCICREDYLEGEELGRLDCGHDFHTACIKQWLLIKNLCPICKTTALST</sequence>
<dbReference type="Pfam" id="PF13639">
    <property type="entry name" value="zf-RING_2"/>
    <property type="match status" value="1"/>
</dbReference>
<dbReference type="InterPro" id="IPR045191">
    <property type="entry name" value="MBR1/2-like"/>
</dbReference>
<dbReference type="FunFam" id="3.30.40.10:FF:000309">
    <property type="entry name" value="E3 ubiquitin-protein ligase MBR2"/>
    <property type="match status" value="1"/>
</dbReference>
<feature type="compositionally biased region" description="Basic and acidic residues" evidence="10">
    <location>
        <begin position="52"/>
        <end position="81"/>
    </location>
</feature>
<organism evidence="12 13">
    <name type="scientific">Ensete ventricosum</name>
    <name type="common">Abyssinian banana</name>
    <name type="synonym">Musa ensete</name>
    <dbReference type="NCBI Taxonomy" id="4639"/>
    <lineage>
        <taxon>Eukaryota</taxon>
        <taxon>Viridiplantae</taxon>
        <taxon>Streptophyta</taxon>
        <taxon>Embryophyta</taxon>
        <taxon>Tracheophyta</taxon>
        <taxon>Spermatophyta</taxon>
        <taxon>Magnoliopsida</taxon>
        <taxon>Liliopsida</taxon>
        <taxon>Zingiberales</taxon>
        <taxon>Musaceae</taxon>
        <taxon>Ensete</taxon>
    </lineage>
</organism>
<evidence type="ECO:0000256" key="1">
    <source>
        <dbReference type="ARBA" id="ARBA00000900"/>
    </source>
</evidence>
<name>A0AAV8QZM0_ENSVE</name>
<dbReference type="InterPro" id="IPR001841">
    <property type="entry name" value="Znf_RING"/>
</dbReference>
<feature type="compositionally biased region" description="Acidic residues" evidence="10">
    <location>
        <begin position="99"/>
        <end position="128"/>
    </location>
</feature>
<dbReference type="Proteomes" id="UP001222027">
    <property type="component" value="Unassembled WGS sequence"/>
</dbReference>
<evidence type="ECO:0000256" key="8">
    <source>
        <dbReference type="ARBA" id="ARBA00022833"/>
    </source>
</evidence>
<evidence type="ECO:0000256" key="6">
    <source>
        <dbReference type="ARBA" id="ARBA00022771"/>
    </source>
</evidence>
<evidence type="ECO:0000313" key="13">
    <source>
        <dbReference type="Proteomes" id="UP001222027"/>
    </source>
</evidence>
<evidence type="ECO:0000256" key="7">
    <source>
        <dbReference type="ARBA" id="ARBA00022786"/>
    </source>
</evidence>
<keyword evidence="7" id="KW-0833">Ubl conjugation pathway</keyword>
<evidence type="ECO:0000313" key="12">
    <source>
        <dbReference type="EMBL" id="KAJ8486398.1"/>
    </source>
</evidence>
<dbReference type="EC" id="2.3.2.27" evidence="3"/>
<dbReference type="AlphaFoldDB" id="A0AAV8QZM0"/>
<keyword evidence="4" id="KW-0808">Transferase</keyword>
<dbReference type="PROSITE" id="PS50089">
    <property type="entry name" value="ZF_RING_2"/>
    <property type="match status" value="1"/>
</dbReference>
<dbReference type="GO" id="GO:0061630">
    <property type="term" value="F:ubiquitin protein ligase activity"/>
    <property type="evidence" value="ECO:0007669"/>
    <property type="project" value="UniProtKB-EC"/>
</dbReference>
<feature type="region of interest" description="Disordered" evidence="10">
    <location>
        <begin position="222"/>
        <end position="269"/>
    </location>
</feature>
<dbReference type="InterPro" id="IPR013083">
    <property type="entry name" value="Znf_RING/FYVE/PHD"/>
</dbReference>
<proteinExistence type="predicted"/>
<keyword evidence="13" id="KW-1185">Reference proteome</keyword>
<gene>
    <name evidence="12" type="ORF">OPV22_018883</name>
</gene>